<organism evidence="5 6">
    <name type="scientific">Tissierella carlieri</name>
    <dbReference type="NCBI Taxonomy" id="689904"/>
    <lineage>
        <taxon>Bacteria</taxon>
        <taxon>Bacillati</taxon>
        <taxon>Bacillota</taxon>
        <taxon>Tissierellia</taxon>
        <taxon>Tissierellales</taxon>
        <taxon>Tissierellaceae</taxon>
        <taxon>Tissierella</taxon>
    </lineage>
</organism>
<dbReference type="PANTHER" id="PTHR42756">
    <property type="entry name" value="TRANSCRIPTIONAL REGULATOR, MARR"/>
    <property type="match status" value="1"/>
</dbReference>
<dbReference type="InterPro" id="IPR000835">
    <property type="entry name" value="HTH_MarR-typ"/>
</dbReference>
<dbReference type="SMART" id="SM00347">
    <property type="entry name" value="HTH_MARR"/>
    <property type="match status" value="1"/>
</dbReference>
<protein>
    <submittedName>
        <fullName evidence="5">MarR family transcriptional regulator</fullName>
    </submittedName>
</protein>
<keyword evidence="2" id="KW-0238">DNA-binding</keyword>
<reference evidence="5 6" key="1">
    <citation type="submission" date="2022-06" db="EMBL/GenBank/DDBJ databases">
        <title>Isolation of gut microbiota from human fecal samples.</title>
        <authorList>
            <person name="Pamer E.G."/>
            <person name="Barat B."/>
            <person name="Waligurski E."/>
            <person name="Medina S."/>
            <person name="Paddock L."/>
            <person name="Mostad J."/>
        </authorList>
    </citation>
    <scope>NUCLEOTIDE SEQUENCE [LARGE SCALE GENOMIC DNA]</scope>
    <source>
        <strain evidence="5 6">DFI.7.95</strain>
    </source>
</reference>
<dbReference type="PANTHER" id="PTHR42756:SF1">
    <property type="entry name" value="TRANSCRIPTIONAL REPRESSOR OF EMRAB OPERON"/>
    <property type="match status" value="1"/>
</dbReference>
<dbReference type="PROSITE" id="PS50995">
    <property type="entry name" value="HTH_MARR_2"/>
    <property type="match status" value="1"/>
</dbReference>
<keyword evidence="3" id="KW-0804">Transcription</keyword>
<evidence type="ECO:0000259" key="4">
    <source>
        <dbReference type="PROSITE" id="PS50995"/>
    </source>
</evidence>
<dbReference type="InterPro" id="IPR036388">
    <property type="entry name" value="WH-like_DNA-bd_sf"/>
</dbReference>
<evidence type="ECO:0000256" key="3">
    <source>
        <dbReference type="ARBA" id="ARBA00023163"/>
    </source>
</evidence>
<evidence type="ECO:0000256" key="1">
    <source>
        <dbReference type="ARBA" id="ARBA00023015"/>
    </source>
</evidence>
<keyword evidence="6" id="KW-1185">Reference proteome</keyword>
<sequence length="148" mass="17083">MNENVSCENVANIEKYLRKVDYIIRRKGREILFDFNITVPQFSALQILINQGNMTIGELSQKMALACSTITDLIDRMEKAELVVRKKDEKDKRVVRVEVLPNGYDILEKVLNKRIDFLSGKLSDFSDEDKNKLHLGLKALYEAMKDES</sequence>
<gene>
    <name evidence="5" type="ORF">NE686_13940</name>
</gene>
<dbReference type="Proteomes" id="UP001524478">
    <property type="component" value="Unassembled WGS sequence"/>
</dbReference>
<dbReference type="EMBL" id="JANGAC010000011">
    <property type="protein sequence ID" value="MCQ4924199.1"/>
    <property type="molecule type" value="Genomic_DNA"/>
</dbReference>
<name>A0ABT1SCI9_9FIRM</name>
<evidence type="ECO:0000256" key="2">
    <source>
        <dbReference type="ARBA" id="ARBA00023125"/>
    </source>
</evidence>
<dbReference type="RefSeq" id="WP_256311997.1">
    <property type="nucleotide sequence ID" value="NZ_JANGAC010000011.1"/>
</dbReference>
<keyword evidence="1" id="KW-0805">Transcription regulation</keyword>
<accession>A0ABT1SCI9</accession>
<proteinExistence type="predicted"/>
<feature type="domain" description="HTH marR-type" evidence="4">
    <location>
        <begin position="10"/>
        <end position="142"/>
    </location>
</feature>
<dbReference type="Gene3D" id="1.10.10.10">
    <property type="entry name" value="Winged helix-like DNA-binding domain superfamily/Winged helix DNA-binding domain"/>
    <property type="match status" value="1"/>
</dbReference>
<dbReference type="InterPro" id="IPR036390">
    <property type="entry name" value="WH_DNA-bd_sf"/>
</dbReference>
<comment type="caution">
    <text evidence="5">The sequence shown here is derived from an EMBL/GenBank/DDBJ whole genome shotgun (WGS) entry which is preliminary data.</text>
</comment>
<evidence type="ECO:0000313" key="6">
    <source>
        <dbReference type="Proteomes" id="UP001524478"/>
    </source>
</evidence>
<evidence type="ECO:0000313" key="5">
    <source>
        <dbReference type="EMBL" id="MCQ4924199.1"/>
    </source>
</evidence>
<dbReference type="Pfam" id="PF01047">
    <property type="entry name" value="MarR"/>
    <property type="match status" value="1"/>
</dbReference>
<dbReference type="SUPFAM" id="SSF46785">
    <property type="entry name" value="Winged helix' DNA-binding domain"/>
    <property type="match status" value="1"/>
</dbReference>